<comment type="caution">
    <text evidence="1">The sequence shown here is derived from an EMBL/GenBank/DDBJ whole genome shotgun (WGS) entry which is preliminary data.</text>
</comment>
<accession>A0ABU0S3K5</accession>
<name>A0ABU0S3K5_9HYPH</name>
<dbReference type="Proteomes" id="UP001237780">
    <property type="component" value="Unassembled WGS sequence"/>
</dbReference>
<sequence>MKKHNKGFCPAPRNLLTARTKTGQIMTRIMGTRTRSKPLERRKRAGVFEAADPANPLVVPSRFE</sequence>
<organism evidence="1 2">
    <name type="scientific">Phyllobacterium ifriqiyense</name>
    <dbReference type="NCBI Taxonomy" id="314238"/>
    <lineage>
        <taxon>Bacteria</taxon>
        <taxon>Pseudomonadati</taxon>
        <taxon>Pseudomonadota</taxon>
        <taxon>Alphaproteobacteria</taxon>
        <taxon>Hyphomicrobiales</taxon>
        <taxon>Phyllobacteriaceae</taxon>
        <taxon>Phyllobacterium</taxon>
    </lineage>
</organism>
<proteinExistence type="predicted"/>
<evidence type="ECO:0000313" key="2">
    <source>
        <dbReference type="Proteomes" id="UP001237780"/>
    </source>
</evidence>
<protein>
    <submittedName>
        <fullName evidence="1">Uncharacterized protein</fullName>
    </submittedName>
</protein>
<evidence type="ECO:0000313" key="1">
    <source>
        <dbReference type="EMBL" id="MDQ0995344.1"/>
    </source>
</evidence>
<keyword evidence="2" id="KW-1185">Reference proteome</keyword>
<gene>
    <name evidence="1" type="ORF">QFZ34_000521</name>
</gene>
<reference evidence="1 2" key="1">
    <citation type="submission" date="2023-07" db="EMBL/GenBank/DDBJ databases">
        <title>Comparative genomics of wheat-associated soil bacteria to identify genetic determinants of phenazine resistance.</title>
        <authorList>
            <person name="Mouncey N."/>
        </authorList>
    </citation>
    <scope>NUCLEOTIDE SEQUENCE [LARGE SCALE GENOMIC DNA]</scope>
    <source>
        <strain evidence="1 2">W4I11</strain>
    </source>
</reference>
<dbReference type="EMBL" id="JAUSZT010000002">
    <property type="protein sequence ID" value="MDQ0995344.1"/>
    <property type="molecule type" value="Genomic_DNA"/>
</dbReference>